<evidence type="ECO:0000313" key="3">
    <source>
        <dbReference type="Proteomes" id="UP001642483"/>
    </source>
</evidence>
<keyword evidence="3" id="KW-1185">Reference proteome</keyword>
<organism evidence="2 3">
    <name type="scientific">Clavelina lepadiformis</name>
    <name type="common">Light-bulb sea squirt</name>
    <name type="synonym">Ascidia lepadiformis</name>
    <dbReference type="NCBI Taxonomy" id="159417"/>
    <lineage>
        <taxon>Eukaryota</taxon>
        <taxon>Metazoa</taxon>
        <taxon>Chordata</taxon>
        <taxon>Tunicata</taxon>
        <taxon>Ascidiacea</taxon>
        <taxon>Aplousobranchia</taxon>
        <taxon>Clavelinidae</taxon>
        <taxon>Clavelina</taxon>
    </lineage>
</organism>
<dbReference type="PANTHER" id="PTHR12496">
    <property type="entry name" value="CGI-41 METHYLTRANSFERASE"/>
    <property type="match status" value="1"/>
</dbReference>
<dbReference type="InterPro" id="IPR029063">
    <property type="entry name" value="SAM-dependent_MTases_sf"/>
</dbReference>
<feature type="domain" description="Methyltransferase" evidence="1">
    <location>
        <begin position="140"/>
        <end position="306"/>
    </location>
</feature>
<gene>
    <name evidence="2" type="ORF">CVLEPA_LOCUS14147</name>
</gene>
<accession>A0ABP0FTR9</accession>
<dbReference type="SUPFAM" id="SSF53335">
    <property type="entry name" value="S-adenosyl-L-methionine-dependent methyltransferases"/>
    <property type="match status" value="1"/>
</dbReference>
<dbReference type="Pfam" id="PF13679">
    <property type="entry name" value="Methyltransf_32"/>
    <property type="match status" value="1"/>
</dbReference>
<dbReference type="PANTHER" id="PTHR12496:SF9">
    <property type="entry name" value="METHYLTRANSFERASE-LIKE PROTEIN 25-RELATED"/>
    <property type="match status" value="1"/>
</dbReference>
<sequence length="494" mass="55856">MGKDAESLYSSMTHIQQYITKYGELGNAHMVEYFTKDHWNNLLPQDLRTDLMKLSVDQLYTLPLELSCSNVKNFEKDPKATVSIGKTLLSFIQESKVCHLGAQDILTKINDLKSALNYTRTGKMDKQLANVKSKEYMCQKKAHEITEMSPVIDALCSHCNTSKVLDVGSGRGYLSTFLSLRYQLDVTAVDCTENNTISASLRAEKFFKYWNKRLSGKKNISQASVTEVTTIQTPSAALPSFKSAYVSCDTELVDLQPSDSDITHGCVIVGLHTCGDLASTITELFVKHSFIKGLCVVGCCYHHLTEKYDQTEHERVGFPLSSYLKNQHVHLGRNIRMVGLKAPEKVAVSDIAQMSNSSERSLFYRAILTVILQEEFEMDISRKDICIGKVFSKSKSFVDYVQRSVKKLNLNCDKLSDERIMDYLHKFQPRFKEIIAFAMMRQFLAPAIEALIVLDKLCYLLESAESVNISQCYVSEIFNPIKSPRRYAIVAFKS</sequence>
<dbReference type="EMBL" id="CAWYQH010000096">
    <property type="protein sequence ID" value="CAK8683030.1"/>
    <property type="molecule type" value="Genomic_DNA"/>
</dbReference>
<evidence type="ECO:0000313" key="2">
    <source>
        <dbReference type="EMBL" id="CAK8683030.1"/>
    </source>
</evidence>
<reference evidence="2 3" key="1">
    <citation type="submission" date="2024-02" db="EMBL/GenBank/DDBJ databases">
        <authorList>
            <person name="Daric V."/>
            <person name="Darras S."/>
        </authorList>
    </citation>
    <scope>NUCLEOTIDE SEQUENCE [LARGE SCALE GENOMIC DNA]</scope>
</reference>
<protein>
    <recommendedName>
        <fullName evidence="1">Methyltransferase domain-containing protein</fullName>
    </recommendedName>
</protein>
<comment type="caution">
    <text evidence="2">The sequence shown here is derived from an EMBL/GenBank/DDBJ whole genome shotgun (WGS) entry which is preliminary data.</text>
</comment>
<name>A0ABP0FTR9_CLALP</name>
<dbReference type="Proteomes" id="UP001642483">
    <property type="component" value="Unassembled WGS sequence"/>
</dbReference>
<evidence type="ECO:0000259" key="1">
    <source>
        <dbReference type="Pfam" id="PF13679"/>
    </source>
</evidence>
<dbReference type="InterPro" id="IPR025714">
    <property type="entry name" value="Methyltranfer_dom"/>
</dbReference>
<proteinExistence type="predicted"/>
<dbReference type="InterPro" id="IPR052220">
    <property type="entry name" value="METTL25"/>
</dbReference>
<dbReference type="Gene3D" id="3.40.50.150">
    <property type="entry name" value="Vaccinia Virus protein VP39"/>
    <property type="match status" value="1"/>
</dbReference>